<gene>
    <name evidence="1" type="ORF">OB960_09650</name>
</gene>
<protein>
    <submittedName>
        <fullName evidence="1">Uncharacterized protein</fullName>
    </submittedName>
</protein>
<dbReference type="Proteomes" id="UP001321018">
    <property type="component" value="Unassembled WGS sequence"/>
</dbReference>
<evidence type="ECO:0000313" key="1">
    <source>
        <dbReference type="EMBL" id="MCU4741659.1"/>
    </source>
</evidence>
<organism evidence="1 2">
    <name type="scientific">Natronoglomus mannanivorans</name>
    <dbReference type="NCBI Taxonomy" id="2979990"/>
    <lineage>
        <taxon>Archaea</taxon>
        <taxon>Methanobacteriati</taxon>
        <taxon>Methanobacteriota</taxon>
        <taxon>Stenosarchaea group</taxon>
        <taxon>Halobacteria</taxon>
        <taxon>Halobacteriales</taxon>
        <taxon>Natrialbaceae</taxon>
        <taxon>Natronoglomus</taxon>
    </lineage>
</organism>
<reference evidence="1" key="1">
    <citation type="submission" date="2022-09" db="EMBL/GenBank/DDBJ databases">
        <title>Enrichment on poylsaccharides allowed isolation of novel metabolic and taxonomic groups of Haloarchaea.</title>
        <authorList>
            <person name="Sorokin D.Y."/>
            <person name="Elcheninov A.G."/>
            <person name="Khizhniak T.V."/>
            <person name="Kolganova T.V."/>
            <person name="Kublanov I.V."/>
        </authorList>
    </citation>
    <scope>NUCLEOTIDE SEQUENCE</scope>
    <source>
        <strain evidence="1">AArc-xg1-1</strain>
    </source>
</reference>
<dbReference type="AlphaFoldDB" id="A0AAP2Z056"/>
<sequence length="64" mass="7037">MRVVGLAAIVSVHAEPIRSRVGKPSDAAPSRDFRSVPLLVVSVIDDELEIETEIEIVIERRENG</sequence>
<comment type="caution">
    <text evidence="1">The sequence shown here is derived from an EMBL/GenBank/DDBJ whole genome shotgun (WGS) entry which is preliminary data.</text>
</comment>
<dbReference type="EMBL" id="JAOPKA010000005">
    <property type="protein sequence ID" value="MCU4741659.1"/>
    <property type="molecule type" value="Genomic_DNA"/>
</dbReference>
<accession>A0AAP2Z056</accession>
<dbReference type="RefSeq" id="WP_338003494.1">
    <property type="nucleotide sequence ID" value="NZ_JAOPKA010000005.1"/>
</dbReference>
<evidence type="ECO:0000313" key="2">
    <source>
        <dbReference type="Proteomes" id="UP001321018"/>
    </source>
</evidence>
<name>A0AAP2Z056_9EURY</name>
<proteinExistence type="predicted"/>